<proteinExistence type="predicted"/>
<evidence type="ECO:0000313" key="2">
    <source>
        <dbReference type="Proteomes" id="UP000025227"/>
    </source>
</evidence>
<dbReference type="AlphaFoldDB" id="A0A7I4Y5F2"/>
<protein>
    <submittedName>
        <fullName evidence="3">Acyltransferase</fullName>
    </submittedName>
</protein>
<keyword evidence="2" id="KW-1185">Reference proteome</keyword>
<dbReference type="OrthoDB" id="5874740at2759"/>
<organism evidence="2 3">
    <name type="scientific">Haemonchus contortus</name>
    <name type="common">Barber pole worm</name>
    <dbReference type="NCBI Taxonomy" id="6289"/>
    <lineage>
        <taxon>Eukaryota</taxon>
        <taxon>Metazoa</taxon>
        <taxon>Ecdysozoa</taxon>
        <taxon>Nematoda</taxon>
        <taxon>Chromadorea</taxon>
        <taxon>Rhabditida</taxon>
        <taxon>Rhabditina</taxon>
        <taxon>Rhabditomorpha</taxon>
        <taxon>Strongyloidea</taxon>
        <taxon>Trichostrongylidae</taxon>
        <taxon>Haemonchus</taxon>
    </lineage>
</organism>
<evidence type="ECO:0000313" key="3">
    <source>
        <dbReference type="WBParaSite" id="HCON_00058127-00001"/>
    </source>
</evidence>
<keyword evidence="1" id="KW-0472">Membrane</keyword>
<keyword evidence="1" id="KW-0812">Transmembrane</keyword>
<keyword evidence="1" id="KW-1133">Transmembrane helix</keyword>
<name>A0A7I4Y5F2_HAECO</name>
<dbReference type="WBParaSite" id="HCON_00058127-00001">
    <property type="protein sequence ID" value="HCON_00058127-00001"/>
    <property type="gene ID" value="HCON_00058127"/>
</dbReference>
<dbReference type="Proteomes" id="UP000025227">
    <property type="component" value="Unplaced"/>
</dbReference>
<feature type="transmembrane region" description="Helical" evidence="1">
    <location>
        <begin position="6"/>
        <end position="24"/>
    </location>
</feature>
<accession>A0A7I4Y5F2</accession>
<reference evidence="3" key="1">
    <citation type="submission" date="2020-12" db="UniProtKB">
        <authorList>
            <consortium name="WormBaseParasite"/>
        </authorList>
    </citation>
    <scope>IDENTIFICATION</scope>
    <source>
        <strain evidence="3">MHco3</strain>
    </source>
</reference>
<sequence>RSRASVMVLLFHIPLMFYSVYLVTGRNAKYGLIWRDAFCGSARRLDRRAIVQVSVSDTWI</sequence>
<evidence type="ECO:0000256" key="1">
    <source>
        <dbReference type="SAM" id="Phobius"/>
    </source>
</evidence>